<comment type="caution">
    <text evidence="2">The sequence shown here is derived from an EMBL/GenBank/DDBJ whole genome shotgun (WGS) entry which is preliminary data.</text>
</comment>
<dbReference type="SMART" id="SM00530">
    <property type="entry name" value="HTH_XRE"/>
    <property type="match status" value="1"/>
</dbReference>
<protein>
    <submittedName>
        <fullName evidence="2">Helix-turn-helix domain-containing protein</fullName>
    </submittedName>
</protein>
<dbReference type="RefSeq" id="WP_404747585.1">
    <property type="nucleotide sequence ID" value="NZ_JBJDQH010000010.1"/>
</dbReference>
<dbReference type="InterPro" id="IPR010982">
    <property type="entry name" value="Lambda_DNA-bd_dom_sf"/>
</dbReference>
<accession>A0ABW8LTI7</accession>
<sequence length="131" mass="14035">MEGASRVRLGHTYAVPGGIRRAKKPSSFVVDGDWPHAVMEPHRGALVAQAIARKLAEAMAERGMSANALAKKSGVNRQVITNVLSGTVWPDMLTLVDLEGALGVLLWPDHTQWRISEPYQPGDQAAPEGGS</sequence>
<dbReference type="Pfam" id="PF01381">
    <property type="entry name" value="HTH_3"/>
    <property type="match status" value="1"/>
</dbReference>
<keyword evidence="3" id="KW-1185">Reference proteome</keyword>
<dbReference type="InterPro" id="IPR001387">
    <property type="entry name" value="Cro/C1-type_HTH"/>
</dbReference>
<dbReference type="Gene3D" id="1.10.260.40">
    <property type="entry name" value="lambda repressor-like DNA-binding domains"/>
    <property type="match status" value="1"/>
</dbReference>
<dbReference type="CDD" id="cd00093">
    <property type="entry name" value="HTH_XRE"/>
    <property type="match status" value="1"/>
</dbReference>
<dbReference type="EMBL" id="JBJDQH010000010">
    <property type="protein sequence ID" value="MFK4269237.1"/>
    <property type="molecule type" value="Genomic_DNA"/>
</dbReference>
<dbReference type="SUPFAM" id="SSF47413">
    <property type="entry name" value="lambda repressor-like DNA-binding domains"/>
    <property type="match status" value="1"/>
</dbReference>
<feature type="domain" description="HTH cro/C1-type" evidence="1">
    <location>
        <begin position="55"/>
        <end position="113"/>
    </location>
</feature>
<name>A0ABW8LTI7_9ACTN</name>
<proteinExistence type="predicted"/>
<gene>
    <name evidence="2" type="ORF">ACI2L5_30500</name>
</gene>
<dbReference type="PROSITE" id="PS50943">
    <property type="entry name" value="HTH_CROC1"/>
    <property type="match status" value="1"/>
</dbReference>
<evidence type="ECO:0000313" key="3">
    <source>
        <dbReference type="Proteomes" id="UP001620295"/>
    </source>
</evidence>
<evidence type="ECO:0000259" key="1">
    <source>
        <dbReference type="PROSITE" id="PS50943"/>
    </source>
</evidence>
<evidence type="ECO:0000313" key="2">
    <source>
        <dbReference type="EMBL" id="MFK4269237.1"/>
    </source>
</evidence>
<organism evidence="2 3">
    <name type="scientific">Streptomyces milbemycinicus</name>
    <dbReference type="NCBI Taxonomy" id="476552"/>
    <lineage>
        <taxon>Bacteria</taxon>
        <taxon>Bacillati</taxon>
        <taxon>Actinomycetota</taxon>
        <taxon>Actinomycetes</taxon>
        <taxon>Kitasatosporales</taxon>
        <taxon>Streptomycetaceae</taxon>
        <taxon>Streptomyces</taxon>
    </lineage>
</organism>
<reference evidence="2 3" key="1">
    <citation type="submission" date="2024-11" db="EMBL/GenBank/DDBJ databases">
        <title>The Natural Products Discovery Center: Release of the First 8490 Sequenced Strains for Exploring Actinobacteria Biosynthetic Diversity.</title>
        <authorList>
            <person name="Kalkreuter E."/>
            <person name="Kautsar S.A."/>
            <person name="Yang D."/>
            <person name="Bader C.D."/>
            <person name="Teijaro C.N."/>
            <person name="Fluegel L."/>
            <person name="Davis C.M."/>
            <person name="Simpson J.R."/>
            <person name="Lauterbach L."/>
            <person name="Steele A.D."/>
            <person name="Gui C."/>
            <person name="Meng S."/>
            <person name="Li G."/>
            <person name="Viehrig K."/>
            <person name="Ye F."/>
            <person name="Su P."/>
            <person name="Kiefer A.F."/>
            <person name="Nichols A."/>
            <person name="Cepeda A.J."/>
            <person name="Yan W."/>
            <person name="Fan B."/>
            <person name="Jiang Y."/>
            <person name="Adhikari A."/>
            <person name="Zheng C.-J."/>
            <person name="Schuster L."/>
            <person name="Cowan T.M."/>
            <person name="Smanski M.J."/>
            <person name="Chevrette M.G."/>
            <person name="De Carvalho L.P.S."/>
            <person name="Shen B."/>
        </authorList>
    </citation>
    <scope>NUCLEOTIDE SEQUENCE [LARGE SCALE GENOMIC DNA]</scope>
    <source>
        <strain evidence="2 3">NPDC020863</strain>
    </source>
</reference>
<dbReference type="Proteomes" id="UP001620295">
    <property type="component" value="Unassembled WGS sequence"/>
</dbReference>